<evidence type="ECO:0000313" key="1">
    <source>
        <dbReference type="EMBL" id="KAL3677149.1"/>
    </source>
</evidence>
<keyword evidence="2" id="KW-1185">Reference proteome</keyword>
<comment type="caution">
    <text evidence="1">The sequence shown here is derived from an EMBL/GenBank/DDBJ whole genome shotgun (WGS) entry which is preliminary data.</text>
</comment>
<protein>
    <submittedName>
        <fullName evidence="1">Uncharacterized protein</fullName>
    </submittedName>
</protein>
<sequence>MEDQEGGNNEDVEIGHGNYVNASEYEKSDIGIDIDDSQVEVNPENEVKYGDEEEIAKPLVITSDLVLCEHKESGNVPII</sequence>
<gene>
    <name evidence="1" type="ORF">R1sor_027097</name>
</gene>
<organism evidence="1 2">
    <name type="scientific">Riccia sorocarpa</name>
    <dbReference type="NCBI Taxonomy" id="122646"/>
    <lineage>
        <taxon>Eukaryota</taxon>
        <taxon>Viridiplantae</taxon>
        <taxon>Streptophyta</taxon>
        <taxon>Embryophyta</taxon>
        <taxon>Marchantiophyta</taxon>
        <taxon>Marchantiopsida</taxon>
        <taxon>Marchantiidae</taxon>
        <taxon>Marchantiales</taxon>
        <taxon>Ricciaceae</taxon>
        <taxon>Riccia</taxon>
    </lineage>
</organism>
<proteinExistence type="predicted"/>
<accession>A0ABD3GJ07</accession>
<dbReference type="AlphaFoldDB" id="A0ABD3GJ07"/>
<dbReference type="EMBL" id="JBJQOH010000008">
    <property type="protein sequence ID" value="KAL3677149.1"/>
    <property type="molecule type" value="Genomic_DNA"/>
</dbReference>
<evidence type="ECO:0000313" key="2">
    <source>
        <dbReference type="Proteomes" id="UP001633002"/>
    </source>
</evidence>
<dbReference type="Proteomes" id="UP001633002">
    <property type="component" value="Unassembled WGS sequence"/>
</dbReference>
<reference evidence="1 2" key="1">
    <citation type="submission" date="2024-09" db="EMBL/GenBank/DDBJ databases">
        <title>Chromosome-scale assembly of Riccia sorocarpa.</title>
        <authorList>
            <person name="Paukszto L."/>
        </authorList>
    </citation>
    <scope>NUCLEOTIDE SEQUENCE [LARGE SCALE GENOMIC DNA]</scope>
    <source>
        <strain evidence="1">LP-2024</strain>
        <tissue evidence="1">Aerial parts of the thallus</tissue>
    </source>
</reference>
<name>A0ABD3GJ07_9MARC</name>